<gene>
    <name evidence="1" type="ORF">J2S11_000939</name>
</gene>
<organism evidence="1 2">
    <name type="scientific">Caldalkalibacillus horti</name>
    <dbReference type="NCBI Taxonomy" id="77523"/>
    <lineage>
        <taxon>Bacteria</taxon>
        <taxon>Bacillati</taxon>
        <taxon>Bacillota</taxon>
        <taxon>Bacilli</taxon>
        <taxon>Bacillales</taxon>
        <taxon>Bacillaceae</taxon>
        <taxon>Caldalkalibacillus</taxon>
    </lineage>
</organism>
<sequence length="53" mass="6105">MPVNQELEILLVEVQNPEGSELNNVWQERPQEFIPGGSFDGMMLLRSTQIFKD</sequence>
<keyword evidence="2" id="KW-1185">Reference proteome</keyword>
<comment type="caution">
    <text evidence="1">The sequence shown here is derived from an EMBL/GenBank/DDBJ whole genome shotgun (WGS) entry which is preliminary data.</text>
</comment>
<evidence type="ECO:0000313" key="1">
    <source>
        <dbReference type="EMBL" id="MDQ0165039.1"/>
    </source>
</evidence>
<proteinExistence type="predicted"/>
<protein>
    <submittedName>
        <fullName evidence="1">Uncharacterized protein</fullName>
    </submittedName>
</protein>
<evidence type="ECO:0000313" key="2">
    <source>
        <dbReference type="Proteomes" id="UP001235840"/>
    </source>
</evidence>
<dbReference type="Proteomes" id="UP001235840">
    <property type="component" value="Unassembled WGS sequence"/>
</dbReference>
<dbReference type="EMBL" id="JAUSTY010000003">
    <property type="protein sequence ID" value="MDQ0165039.1"/>
    <property type="molecule type" value="Genomic_DNA"/>
</dbReference>
<accession>A0ABT9VVL6</accession>
<name>A0ABT9VVL6_9BACI</name>
<dbReference type="RefSeq" id="WP_307391557.1">
    <property type="nucleotide sequence ID" value="NZ_BAAADK010000010.1"/>
</dbReference>
<reference evidence="1 2" key="1">
    <citation type="submission" date="2023-07" db="EMBL/GenBank/DDBJ databases">
        <title>Genomic Encyclopedia of Type Strains, Phase IV (KMG-IV): sequencing the most valuable type-strain genomes for metagenomic binning, comparative biology and taxonomic classification.</title>
        <authorList>
            <person name="Goeker M."/>
        </authorList>
    </citation>
    <scope>NUCLEOTIDE SEQUENCE [LARGE SCALE GENOMIC DNA]</scope>
    <source>
        <strain evidence="1 2">DSM 12751</strain>
    </source>
</reference>